<proteinExistence type="predicted"/>
<dbReference type="PANTHER" id="PTHR22846:SF2">
    <property type="entry name" value="F-BOX-LIKE_WD REPEAT-CONTAINING PROTEIN EBI"/>
    <property type="match status" value="1"/>
</dbReference>
<comment type="subcellular location">
    <subcellularLocation>
        <location evidence="1">Nucleus</location>
    </subcellularLocation>
</comment>
<dbReference type="InterPro" id="IPR015943">
    <property type="entry name" value="WD40/YVTN_repeat-like_dom_sf"/>
</dbReference>
<sequence>MSSAAAALHSDHVNLLIFRYLQESGFESAALGLANDWHRPKDCRDPENYPFAHEIRRNELISVIQEGLHHDALQARVRKSQRKYRWTGIDARESIERQDGRAEHGAAARAASSNKRKGRPAVMRPPDEFPTPAPKRQRRSEGSDAQLNGDRDAMDVDAASADAEGEDDPDAVSPTVHSEPEQPEVMDRYDSMDIATQTEIKTGPKTSTMYWKPDQSDTPIMHSSWNPSLDDATAHILLVTGQSSCRYYSVPDSIDDARQIESMDDTLVPEDGAVTASTWRPDGKAAAYACESIRDEPGGEQAAVQMIFERFRTSELHKASYPLGAPLLEPYGMILFLCYSPDSRYLLAGRTKEGGALVQVWKARDPEDDGAQPIAWRLFDKQMLSATWISNETFVVCGEQGLSCKYQVDQAHEEVAVDGLAQLSDMPDNILTGPSKVQGLITHNANIFDFSYALEKLVIDKRHNIGVFQSAESRKLIFTCRLHNRAAEIGSDLEVDIPEGLTSLEIAPWEEREDDKAAVLDAEKPTLLAAAFEDGNCIIYEITKTDEGAPKCDEAIKLTLQEGPAIASQWSPNGEHLAVANEEVVQIWSVESFQPKNGVRHAVDATVVWRPTSEADETLGESIGDEEKTAFEPSLSWSADGESLAFAADKQIAVIRFRPSLQSEIPDTEQNGRISP</sequence>
<keyword evidence="4" id="KW-0539">Nucleus</keyword>
<dbReference type="Gene3D" id="2.130.10.10">
    <property type="entry name" value="YVTN repeat-like/Quinoprotein amine dehydrogenase"/>
    <property type="match status" value="2"/>
</dbReference>
<evidence type="ECO:0000256" key="1">
    <source>
        <dbReference type="ARBA" id="ARBA00004123"/>
    </source>
</evidence>
<evidence type="ECO:0000256" key="4">
    <source>
        <dbReference type="ARBA" id="ARBA00023242"/>
    </source>
</evidence>
<name>A0A9Q8P498_PASFU</name>
<dbReference type="SUPFAM" id="SSF82171">
    <property type="entry name" value="DPP6 N-terminal domain-like"/>
    <property type="match status" value="1"/>
</dbReference>
<dbReference type="GO" id="GO:0006357">
    <property type="term" value="P:regulation of transcription by RNA polymerase II"/>
    <property type="evidence" value="ECO:0007669"/>
    <property type="project" value="TreeGrafter"/>
</dbReference>
<dbReference type="OrthoDB" id="1367865at2759"/>
<evidence type="ECO:0000313" key="7">
    <source>
        <dbReference type="Proteomes" id="UP000756132"/>
    </source>
</evidence>
<dbReference type="InterPro" id="IPR045183">
    <property type="entry name" value="Ebi-like"/>
</dbReference>
<accession>A0A9Q8P498</accession>
<dbReference type="GeneID" id="71980380"/>
<protein>
    <recommendedName>
        <fullName evidence="8">LisH domain-containing protein</fullName>
    </recommendedName>
</protein>
<keyword evidence="2" id="KW-0853">WD repeat</keyword>
<dbReference type="GO" id="GO:0003714">
    <property type="term" value="F:transcription corepressor activity"/>
    <property type="evidence" value="ECO:0007669"/>
    <property type="project" value="InterPro"/>
</dbReference>
<reference evidence="6" key="2">
    <citation type="journal article" date="2022" name="Microb. Genom.">
        <title>A chromosome-scale genome assembly of the tomato pathogen Cladosporium fulvum reveals a compartmentalized genome architecture and the presence of a dispensable chromosome.</title>
        <authorList>
            <person name="Zaccaron A.Z."/>
            <person name="Chen L.H."/>
            <person name="Samaras A."/>
            <person name="Stergiopoulos I."/>
        </authorList>
    </citation>
    <scope>NUCLEOTIDE SEQUENCE</scope>
    <source>
        <strain evidence="6">Race5_Kim</strain>
    </source>
</reference>
<keyword evidence="3" id="KW-0677">Repeat</keyword>
<dbReference type="GO" id="GO:0034967">
    <property type="term" value="C:Set3 complex"/>
    <property type="evidence" value="ECO:0007669"/>
    <property type="project" value="TreeGrafter"/>
</dbReference>
<dbReference type="KEGG" id="ffu:CLAFUR5_00502"/>
<organism evidence="6 7">
    <name type="scientific">Passalora fulva</name>
    <name type="common">Tomato leaf mold</name>
    <name type="synonym">Cladosporium fulvum</name>
    <dbReference type="NCBI Taxonomy" id="5499"/>
    <lineage>
        <taxon>Eukaryota</taxon>
        <taxon>Fungi</taxon>
        <taxon>Dikarya</taxon>
        <taxon>Ascomycota</taxon>
        <taxon>Pezizomycotina</taxon>
        <taxon>Dothideomycetes</taxon>
        <taxon>Dothideomycetidae</taxon>
        <taxon>Mycosphaerellales</taxon>
        <taxon>Mycosphaerellaceae</taxon>
        <taxon>Fulvia</taxon>
    </lineage>
</organism>
<dbReference type="Proteomes" id="UP000756132">
    <property type="component" value="Chromosome 1"/>
</dbReference>
<dbReference type="PANTHER" id="PTHR22846">
    <property type="entry name" value="WD40 REPEAT PROTEIN"/>
    <property type="match status" value="1"/>
</dbReference>
<feature type="compositionally biased region" description="Basic and acidic residues" evidence="5">
    <location>
        <begin position="95"/>
        <end position="106"/>
    </location>
</feature>
<evidence type="ECO:0008006" key="8">
    <source>
        <dbReference type="Google" id="ProtNLM"/>
    </source>
</evidence>
<dbReference type="RefSeq" id="XP_047756995.1">
    <property type="nucleotide sequence ID" value="XM_047899650.1"/>
</dbReference>
<dbReference type="EMBL" id="CP090163">
    <property type="protein sequence ID" value="UJO12629.1"/>
    <property type="molecule type" value="Genomic_DNA"/>
</dbReference>
<dbReference type="Gene3D" id="1.20.960.30">
    <property type="match status" value="1"/>
</dbReference>
<evidence type="ECO:0000256" key="3">
    <source>
        <dbReference type="ARBA" id="ARBA00022737"/>
    </source>
</evidence>
<dbReference type="SUPFAM" id="SSF50978">
    <property type="entry name" value="WD40 repeat-like"/>
    <property type="match status" value="1"/>
</dbReference>
<dbReference type="InterPro" id="IPR036322">
    <property type="entry name" value="WD40_repeat_dom_sf"/>
</dbReference>
<evidence type="ECO:0000313" key="6">
    <source>
        <dbReference type="EMBL" id="UJO12629.1"/>
    </source>
</evidence>
<gene>
    <name evidence="6" type="ORF">CLAFUR5_00502</name>
</gene>
<keyword evidence="7" id="KW-1185">Reference proteome</keyword>
<evidence type="ECO:0000256" key="5">
    <source>
        <dbReference type="SAM" id="MobiDB-lite"/>
    </source>
</evidence>
<dbReference type="OMA" id="QIWSVES"/>
<evidence type="ECO:0000256" key="2">
    <source>
        <dbReference type="ARBA" id="ARBA00022574"/>
    </source>
</evidence>
<feature type="region of interest" description="Disordered" evidence="5">
    <location>
        <begin position="95"/>
        <end position="190"/>
    </location>
</feature>
<reference evidence="6" key="1">
    <citation type="submission" date="2021-12" db="EMBL/GenBank/DDBJ databases">
        <authorList>
            <person name="Zaccaron A."/>
            <person name="Stergiopoulos I."/>
        </authorList>
    </citation>
    <scope>NUCLEOTIDE SEQUENCE</scope>
    <source>
        <strain evidence="6">Race5_Kim</strain>
    </source>
</reference>
<dbReference type="AlphaFoldDB" id="A0A9Q8P498"/>